<evidence type="ECO:0000313" key="7">
    <source>
        <dbReference type="Proteomes" id="UP000276770"/>
    </source>
</evidence>
<proteinExistence type="predicted"/>
<feature type="compositionally biased region" description="Polar residues" evidence="1">
    <location>
        <begin position="130"/>
        <end position="142"/>
    </location>
</feature>
<keyword evidence="2" id="KW-0812">Transmembrane</keyword>
<evidence type="ECO:0000256" key="2">
    <source>
        <dbReference type="SAM" id="Phobius"/>
    </source>
</evidence>
<keyword evidence="7" id="KW-1185">Reference proteome</keyword>
<evidence type="ECO:0000259" key="3">
    <source>
        <dbReference type="Pfam" id="PF25967"/>
    </source>
</evidence>
<dbReference type="PANTHER" id="PTHR30469">
    <property type="entry name" value="MULTIDRUG RESISTANCE PROTEIN MDTA"/>
    <property type="match status" value="1"/>
</dbReference>
<feature type="domain" description="YknX-like barrel-sandwich hybrid" evidence="4">
    <location>
        <begin position="64"/>
        <end position="214"/>
    </location>
</feature>
<feature type="region of interest" description="Disordered" evidence="1">
    <location>
        <begin position="130"/>
        <end position="149"/>
    </location>
</feature>
<protein>
    <submittedName>
        <fullName evidence="6">Efflux RND transporter periplasmic adaptor subunit</fullName>
    </submittedName>
</protein>
<dbReference type="PANTHER" id="PTHR30469:SF33">
    <property type="entry name" value="SLR1207 PROTEIN"/>
    <property type="match status" value="1"/>
</dbReference>
<dbReference type="Gene3D" id="2.40.420.20">
    <property type="match status" value="1"/>
</dbReference>
<sequence>MSKKTIWISLALLVFVGLNLYLIYKKDSSIQRTNYLSKWTSVQKKDLKNSFTASGVIDAEETNHVFIDPNQTFKQFLVKKGDHVDAGTPLFEYSGLDLQEQREMIVAEQDRLREEAASIDSLLADLESMRSSLPQDSSYSTDQKADQVDPEAGARLETYYSLSKTISEKQLEKEKVQQQIDVYDQKLTTLQNGESNLQVASPYSGTVSDISDDLDNPAITIVSNTSIVKGSFSEMERDKAKEGMKTILSSSHWKKDVKGSLAKVDSLPEQKPTADGVSTYPFTIMMEEGKTDSLQGYHVDAEIITKEADNAHALPEKSIVKKNKKHSVWVLNDEGIVEKATVDIGIEDDGYVEVKSGVKKGTHVAELPSEVHREGPFITKIKPSRILWDKDADFSEEWKYIILGILEPQ</sequence>
<dbReference type="OrthoDB" id="2446145at2"/>
<name>A0A3L7K1B8_9BACI</name>
<dbReference type="InterPro" id="IPR058639">
    <property type="entry name" value="BSH_YknX-like"/>
</dbReference>
<reference evidence="6 7" key="1">
    <citation type="submission" date="2018-10" db="EMBL/GenBank/DDBJ databases">
        <title>Falsibacillus sp. genome draft.</title>
        <authorList>
            <person name="Shi S."/>
        </authorList>
    </citation>
    <scope>NUCLEOTIDE SEQUENCE [LARGE SCALE GENOMIC DNA]</scope>
    <source>
        <strain evidence="6 7">GY 10110</strain>
    </source>
</reference>
<keyword evidence="2" id="KW-0472">Membrane</keyword>
<evidence type="ECO:0000256" key="1">
    <source>
        <dbReference type="SAM" id="MobiDB-lite"/>
    </source>
</evidence>
<accession>A0A3L7K1B8</accession>
<dbReference type="GO" id="GO:1990281">
    <property type="term" value="C:efflux pump complex"/>
    <property type="evidence" value="ECO:0007669"/>
    <property type="project" value="TreeGrafter"/>
</dbReference>
<feature type="domain" description="YknX-like beta-barrel" evidence="5">
    <location>
        <begin position="227"/>
        <end position="303"/>
    </location>
</feature>
<dbReference type="AlphaFoldDB" id="A0A3L7K1B8"/>
<dbReference type="InterPro" id="IPR058636">
    <property type="entry name" value="Beta-barrel_YknX"/>
</dbReference>
<dbReference type="InterPro" id="IPR058627">
    <property type="entry name" value="MdtA-like_C"/>
</dbReference>
<comment type="caution">
    <text evidence="6">The sequence shown here is derived from an EMBL/GenBank/DDBJ whole genome shotgun (WGS) entry which is preliminary data.</text>
</comment>
<dbReference type="Pfam" id="PF25990">
    <property type="entry name" value="Beta-barrel_YknX"/>
    <property type="match status" value="1"/>
</dbReference>
<dbReference type="RefSeq" id="WP_121679867.1">
    <property type="nucleotide sequence ID" value="NZ_RCVZ01000003.1"/>
</dbReference>
<feature type="domain" description="Multidrug resistance protein MdtA-like C-terminal permuted SH3" evidence="3">
    <location>
        <begin position="314"/>
        <end position="364"/>
    </location>
</feature>
<evidence type="ECO:0000313" key="6">
    <source>
        <dbReference type="EMBL" id="RLQ96846.1"/>
    </source>
</evidence>
<gene>
    <name evidence="6" type="ORF">D9X91_07035</name>
</gene>
<dbReference type="GO" id="GO:0015562">
    <property type="term" value="F:efflux transmembrane transporter activity"/>
    <property type="evidence" value="ECO:0007669"/>
    <property type="project" value="TreeGrafter"/>
</dbReference>
<dbReference type="Proteomes" id="UP000276770">
    <property type="component" value="Unassembled WGS sequence"/>
</dbReference>
<keyword evidence="2" id="KW-1133">Transmembrane helix</keyword>
<dbReference type="Pfam" id="PF25967">
    <property type="entry name" value="RND-MFP_C"/>
    <property type="match status" value="1"/>
</dbReference>
<feature type="transmembrane region" description="Helical" evidence="2">
    <location>
        <begin position="6"/>
        <end position="24"/>
    </location>
</feature>
<organism evidence="6 7">
    <name type="scientific">Falsibacillus albus</name>
    <dbReference type="NCBI Taxonomy" id="2478915"/>
    <lineage>
        <taxon>Bacteria</taxon>
        <taxon>Bacillati</taxon>
        <taxon>Bacillota</taxon>
        <taxon>Bacilli</taxon>
        <taxon>Bacillales</taxon>
        <taxon>Bacillaceae</taxon>
        <taxon>Falsibacillus</taxon>
    </lineage>
</organism>
<evidence type="ECO:0000259" key="4">
    <source>
        <dbReference type="Pfam" id="PF25984"/>
    </source>
</evidence>
<dbReference type="Pfam" id="PF25984">
    <property type="entry name" value="BSH_YknX"/>
    <property type="match status" value="1"/>
</dbReference>
<evidence type="ECO:0000259" key="5">
    <source>
        <dbReference type="Pfam" id="PF25990"/>
    </source>
</evidence>
<dbReference type="EMBL" id="RCVZ01000003">
    <property type="protein sequence ID" value="RLQ96846.1"/>
    <property type="molecule type" value="Genomic_DNA"/>
</dbReference>